<dbReference type="InterPro" id="IPR013114">
    <property type="entry name" value="FabA_FabZ"/>
</dbReference>
<sequence>MTALDKILHLTPGERAVAVRNVTGTLAVFDSHFPRFPVLPGVLILDDIVRTARLAAPGAPSGTVWALADVRRVRYRHFAEPGDQLEITVDVTEATGTSVTAKAAVRVAGRDITTVRQLRLEPAGGDREAS</sequence>
<dbReference type="InterPro" id="IPR029069">
    <property type="entry name" value="HotDog_dom_sf"/>
</dbReference>
<dbReference type="Pfam" id="PF22818">
    <property type="entry name" value="ApeI-like"/>
    <property type="match status" value="1"/>
</dbReference>
<dbReference type="RefSeq" id="WP_344357526.1">
    <property type="nucleotide sequence ID" value="NZ_BAAASR010000006.1"/>
</dbReference>
<dbReference type="InterPro" id="IPR054545">
    <property type="entry name" value="ApeI-like"/>
</dbReference>
<evidence type="ECO:0000256" key="2">
    <source>
        <dbReference type="ARBA" id="ARBA00023239"/>
    </source>
</evidence>
<dbReference type="PANTHER" id="PTHR30272">
    <property type="entry name" value="3-HYDROXYACYL-[ACYL-CARRIER-PROTEIN] DEHYDRATASE"/>
    <property type="match status" value="1"/>
</dbReference>
<dbReference type="EMBL" id="BAAASR010000006">
    <property type="protein sequence ID" value="GAA2483578.1"/>
    <property type="molecule type" value="Genomic_DNA"/>
</dbReference>
<dbReference type="Proteomes" id="UP001499942">
    <property type="component" value="Unassembled WGS sequence"/>
</dbReference>
<evidence type="ECO:0000256" key="1">
    <source>
        <dbReference type="ARBA" id="ARBA00009174"/>
    </source>
</evidence>
<comment type="caution">
    <text evidence="4">The sequence shown here is derived from an EMBL/GenBank/DDBJ whole genome shotgun (WGS) entry which is preliminary data.</text>
</comment>
<feature type="domain" description="ApeI dehydratase-like" evidence="3">
    <location>
        <begin position="15"/>
        <end position="97"/>
    </location>
</feature>
<gene>
    <name evidence="4" type="primary">fabZ_1</name>
    <name evidence="4" type="ORF">GCM10010393_12980</name>
</gene>
<reference evidence="4 5" key="1">
    <citation type="journal article" date="2019" name="Int. J. Syst. Evol. Microbiol.">
        <title>The Global Catalogue of Microorganisms (GCM) 10K type strain sequencing project: providing services to taxonomists for standard genome sequencing and annotation.</title>
        <authorList>
            <consortium name="The Broad Institute Genomics Platform"/>
            <consortium name="The Broad Institute Genome Sequencing Center for Infectious Disease"/>
            <person name="Wu L."/>
            <person name="Ma J."/>
        </authorList>
    </citation>
    <scope>NUCLEOTIDE SEQUENCE [LARGE SCALE GENOMIC DNA]</scope>
    <source>
        <strain evidence="4 5">JCM 5062</strain>
    </source>
</reference>
<dbReference type="PANTHER" id="PTHR30272:SF1">
    <property type="entry name" value="3-HYDROXYACYL-[ACYL-CARRIER-PROTEIN] DEHYDRATASE"/>
    <property type="match status" value="1"/>
</dbReference>
<proteinExistence type="inferred from homology"/>
<dbReference type="SUPFAM" id="SSF54637">
    <property type="entry name" value="Thioesterase/thiol ester dehydrase-isomerase"/>
    <property type="match status" value="1"/>
</dbReference>
<accession>A0ABN3LG22</accession>
<comment type="similarity">
    <text evidence="1">Belongs to the thioester dehydratase family. FabZ subfamily.</text>
</comment>
<dbReference type="Gene3D" id="3.10.129.10">
    <property type="entry name" value="Hotdog Thioesterase"/>
    <property type="match status" value="1"/>
</dbReference>
<keyword evidence="5" id="KW-1185">Reference proteome</keyword>
<evidence type="ECO:0000259" key="3">
    <source>
        <dbReference type="Pfam" id="PF22818"/>
    </source>
</evidence>
<protein>
    <submittedName>
        <fullName evidence="4">3-hydroxyacyl-ACP dehydratase FabZ</fullName>
    </submittedName>
</protein>
<keyword evidence="2" id="KW-0456">Lyase</keyword>
<name>A0ABN3LG22_9ACTN</name>
<evidence type="ECO:0000313" key="4">
    <source>
        <dbReference type="EMBL" id="GAA2483578.1"/>
    </source>
</evidence>
<evidence type="ECO:0000313" key="5">
    <source>
        <dbReference type="Proteomes" id="UP001499942"/>
    </source>
</evidence>
<organism evidence="4 5">
    <name type="scientific">Streptomyces gobitricini</name>
    <dbReference type="NCBI Taxonomy" id="68211"/>
    <lineage>
        <taxon>Bacteria</taxon>
        <taxon>Bacillati</taxon>
        <taxon>Actinomycetota</taxon>
        <taxon>Actinomycetes</taxon>
        <taxon>Kitasatosporales</taxon>
        <taxon>Streptomycetaceae</taxon>
        <taxon>Streptomyces</taxon>
    </lineage>
</organism>